<feature type="domain" description="IclR-ED" evidence="7">
    <location>
        <begin position="140"/>
        <end position="322"/>
    </location>
</feature>
<sequence>MNSKDTYQLKTLGRGLEVLALLKAAAAPVTLSALSRQLGEPTTVIFRILKTLEACGQIRQDGAGKAYGAVMQSQDEGATVLRAITTVRALGDVYPANLSVTELARLLACEAADLAGQLRALRSEGVIEEVREGYWRLAHGCLALASPLIGQDDLVADLQPMMETLRRETRETVLLYRISGERQTVVVSLPSPQPIRYVLGVGSSFPLYLGAGGKVALAYMPATDARRYLDQAELVPNTDYVPEADDIQRRLSRIRHDGYAISLGERVEGAAGIAVPVCGAQGQLRAVMSIVLPAFRTSRAQLETMATQLRGSLAEAGYRIDAGS</sequence>
<dbReference type="PROSITE" id="PS51078">
    <property type="entry name" value="ICLR_ED"/>
    <property type="match status" value="1"/>
</dbReference>
<dbReference type="InterPro" id="IPR036388">
    <property type="entry name" value="WH-like_DNA-bd_sf"/>
</dbReference>
<dbReference type="GO" id="GO:0003700">
    <property type="term" value="F:DNA-binding transcription factor activity"/>
    <property type="evidence" value="ECO:0007669"/>
    <property type="project" value="TreeGrafter"/>
</dbReference>
<dbReference type="Gene3D" id="3.30.450.40">
    <property type="match status" value="1"/>
</dbReference>
<dbReference type="AlphaFoldDB" id="A0A1A9F062"/>
<dbReference type="Pfam" id="PF09339">
    <property type="entry name" value="HTH_IclR"/>
    <property type="match status" value="1"/>
</dbReference>
<evidence type="ECO:0000256" key="3">
    <source>
        <dbReference type="ARBA" id="ARBA00023163"/>
    </source>
</evidence>
<dbReference type="GO" id="GO:0045892">
    <property type="term" value="P:negative regulation of DNA-templated transcription"/>
    <property type="evidence" value="ECO:0007669"/>
    <property type="project" value="TreeGrafter"/>
</dbReference>
<evidence type="ECO:0000256" key="1">
    <source>
        <dbReference type="ARBA" id="ARBA00023015"/>
    </source>
</evidence>
<evidence type="ECO:0000313" key="8">
    <source>
        <dbReference type="EMBL" id="ANG63545.1"/>
    </source>
</evidence>
<evidence type="ECO:0000259" key="6">
    <source>
        <dbReference type="PROSITE" id="PS51077"/>
    </source>
</evidence>
<reference evidence="9" key="1">
    <citation type="submission" date="2016-05" db="EMBL/GenBank/DDBJ databases">
        <authorList>
            <person name="Baek K."/>
            <person name="Yang S.-J."/>
        </authorList>
    </citation>
    <scope>NUCLEOTIDE SEQUENCE [LARGE SCALE GENOMIC DNA]</scope>
    <source>
        <strain evidence="9">ST58-10</strain>
    </source>
</reference>
<organism evidence="8 9">
    <name type="scientific">Marinobacterium aestuarii</name>
    <dbReference type="NCBI Taxonomy" id="1821621"/>
    <lineage>
        <taxon>Bacteria</taxon>
        <taxon>Pseudomonadati</taxon>
        <taxon>Pseudomonadota</taxon>
        <taxon>Gammaproteobacteria</taxon>
        <taxon>Oceanospirillales</taxon>
        <taxon>Oceanospirillaceae</taxon>
        <taxon>Marinobacterium</taxon>
    </lineage>
</organism>
<dbReference type="SUPFAM" id="SSF55781">
    <property type="entry name" value="GAF domain-like"/>
    <property type="match status" value="1"/>
</dbReference>
<proteinExistence type="predicted"/>
<evidence type="ECO:0000256" key="4">
    <source>
        <dbReference type="ARBA" id="ARBA00040379"/>
    </source>
</evidence>
<gene>
    <name evidence="8" type="ORF">A8C75_14395</name>
</gene>
<keyword evidence="9" id="KW-1185">Reference proteome</keyword>
<evidence type="ECO:0000256" key="5">
    <source>
        <dbReference type="ARBA" id="ARBA00042627"/>
    </source>
</evidence>
<dbReference type="SUPFAM" id="SSF46785">
    <property type="entry name" value="Winged helix' DNA-binding domain"/>
    <property type="match status" value="2"/>
</dbReference>
<dbReference type="InterPro" id="IPR005471">
    <property type="entry name" value="Tscrpt_reg_IclR_N"/>
</dbReference>
<accession>A0A1A9F062</accession>
<dbReference type="Proteomes" id="UP000078070">
    <property type="component" value="Chromosome"/>
</dbReference>
<evidence type="ECO:0000259" key="7">
    <source>
        <dbReference type="PROSITE" id="PS51078"/>
    </source>
</evidence>
<dbReference type="EMBL" id="CP015839">
    <property type="protein sequence ID" value="ANG63545.1"/>
    <property type="molecule type" value="Genomic_DNA"/>
</dbReference>
<dbReference type="Pfam" id="PF01614">
    <property type="entry name" value="IclR_C"/>
    <property type="match status" value="1"/>
</dbReference>
<name>A0A1A9F062_9GAMM</name>
<evidence type="ECO:0000313" key="9">
    <source>
        <dbReference type="Proteomes" id="UP000078070"/>
    </source>
</evidence>
<dbReference type="RefSeq" id="WP_067383749.1">
    <property type="nucleotide sequence ID" value="NZ_CP015839.1"/>
</dbReference>
<dbReference type="GO" id="GO:0003677">
    <property type="term" value="F:DNA binding"/>
    <property type="evidence" value="ECO:0007669"/>
    <property type="project" value="UniProtKB-KW"/>
</dbReference>
<dbReference type="InterPro" id="IPR050707">
    <property type="entry name" value="HTH_MetabolicPath_Reg"/>
</dbReference>
<evidence type="ECO:0000256" key="2">
    <source>
        <dbReference type="ARBA" id="ARBA00023125"/>
    </source>
</evidence>
<dbReference type="KEGG" id="mars:A8C75_14395"/>
<dbReference type="STRING" id="1821621.A8C75_14395"/>
<dbReference type="PANTHER" id="PTHR30136">
    <property type="entry name" value="HELIX-TURN-HELIX TRANSCRIPTIONAL REGULATOR, ICLR FAMILY"/>
    <property type="match status" value="1"/>
</dbReference>
<dbReference type="InterPro" id="IPR029016">
    <property type="entry name" value="GAF-like_dom_sf"/>
</dbReference>
<dbReference type="InterPro" id="IPR036390">
    <property type="entry name" value="WH_DNA-bd_sf"/>
</dbReference>
<dbReference type="PANTHER" id="PTHR30136:SF24">
    <property type="entry name" value="HTH-TYPE TRANSCRIPTIONAL REPRESSOR ALLR"/>
    <property type="match status" value="1"/>
</dbReference>
<dbReference type="Gene3D" id="1.10.10.10">
    <property type="entry name" value="Winged helix-like DNA-binding domain superfamily/Winged helix DNA-binding domain"/>
    <property type="match status" value="2"/>
</dbReference>
<keyword evidence="2" id="KW-0238">DNA-binding</keyword>
<dbReference type="PROSITE" id="PS51077">
    <property type="entry name" value="HTH_ICLR"/>
    <property type="match status" value="1"/>
</dbReference>
<dbReference type="InterPro" id="IPR014757">
    <property type="entry name" value="Tscrpt_reg_IclR_C"/>
</dbReference>
<feature type="domain" description="HTH iclR-type" evidence="6">
    <location>
        <begin position="9"/>
        <end position="71"/>
    </location>
</feature>
<keyword evidence="3" id="KW-0804">Transcription</keyword>
<protein>
    <recommendedName>
        <fullName evidence="4">HTH-type transcriptional repressor AllR</fullName>
    </recommendedName>
    <alternativeName>
        <fullName evidence="5">Negative regulator of allantoin and glyoxylate utilization operons</fullName>
    </alternativeName>
</protein>
<reference evidence="8 9" key="2">
    <citation type="journal article" date="2018" name="Int. J. Syst. Evol. Microbiol.">
        <title>Marinobacterium aestuarii sp. nov., a benzene-degrading marine bacterium isolated from estuary sediment.</title>
        <authorList>
            <person name="Bae S.S."/>
            <person name="Jung J."/>
            <person name="Chung D."/>
            <person name="Baek K."/>
        </authorList>
    </citation>
    <scope>NUCLEOTIDE SEQUENCE [LARGE SCALE GENOMIC DNA]</scope>
    <source>
        <strain evidence="8 9">ST58-10</strain>
    </source>
</reference>
<keyword evidence="1" id="KW-0805">Transcription regulation</keyword>